<evidence type="ECO:0000313" key="3">
    <source>
        <dbReference type="Proteomes" id="UP000001817"/>
    </source>
</evidence>
<evidence type="ECO:0000313" key="2">
    <source>
        <dbReference type="EMBL" id="ABE34376.1"/>
    </source>
</evidence>
<name>Q13NG3_PARXL</name>
<dbReference type="eggNOG" id="ENOG5032S2D">
    <property type="taxonomic scope" value="Bacteria"/>
</dbReference>
<feature type="domain" description="DUF5672" evidence="1">
    <location>
        <begin position="61"/>
        <end position="196"/>
    </location>
</feature>
<proteinExistence type="predicted"/>
<protein>
    <recommendedName>
        <fullName evidence="1">DUF5672 domain-containing protein</fullName>
    </recommendedName>
</protein>
<sequence>MSSNFSTVDLGNVTLCAADSINPAFAARALETSAARCNFADAILFTHEAVPTSVRTVLIPRLRSKEDYSAFMVKHLLGHVTTPWVLVVQWDGYVLDPAAWSETFFDYDYIGAYWPFHRDGMNVGNGGFSLRSTKLLQALADERFALLPGVNEDDLICRVYRPLLETGYGIRFAPAAAAARFAYEHVPPDRPTFGFHAAFNMWRHVDDATLMEKVRALDLRTYSSNEVLMLLTTYCDQRKFDCMKVMYERYRHLWSAQEIVHNMMMTGVAGETALRYVEMCESLLKNAFEGLGK</sequence>
<gene>
    <name evidence="2" type="ORF">Bxe_B1588</name>
</gene>
<reference evidence="2 3" key="1">
    <citation type="journal article" date="2006" name="Proc. Natl. Acad. Sci. U.S.A.">
        <title>Burkholderia xenovorans LB400 harbors a multi-replicon, 9.73-Mbp genome shaped for versatility.</title>
        <authorList>
            <person name="Chain P.S."/>
            <person name="Denef V.J."/>
            <person name="Konstantinidis K.T."/>
            <person name="Vergez L.M."/>
            <person name="Agullo L."/>
            <person name="Reyes V.L."/>
            <person name="Hauser L."/>
            <person name="Cordova M."/>
            <person name="Gomez L."/>
            <person name="Gonzalez M."/>
            <person name="Land M."/>
            <person name="Lao V."/>
            <person name="Larimer F."/>
            <person name="LiPuma J.J."/>
            <person name="Mahenthiralingam E."/>
            <person name="Malfatti S.A."/>
            <person name="Marx C.J."/>
            <person name="Parnell J.J."/>
            <person name="Ramette A."/>
            <person name="Richardson P."/>
            <person name="Seeger M."/>
            <person name="Smith D."/>
            <person name="Spilker T."/>
            <person name="Sul W.J."/>
            <person name="Tsoi T.V."/>
            <person name="Ulrich L.E."/>
            <person name="Zhulin I.B."/>
            <person name="Tiedje J.M."/>
        </authorList>
    </citation>
    <scope>NUCLEOTIDE SEQUENCE [LARGE SCALE GENOMIC DNA]</scope>
    <source>
        <strain evidence="2 3">LB400</strain>
    </source>
</reference>
<dbReference type="AlphaFoldDB" id="Q13NG3"/>
<dbReference type="Proteomes" id="UP000001817">
    <property type="component" value="Chromosome 2"/>
</dbReference>
<dbReference type="InterPro" id="IPR043729">
    <property type="entry name" value="DUF5672"/>
</dbReference>
<dbReference type="KEGG" id="bxe:Bxe_B1588"/>
<evidence type="ECO:0000259" key="1">
    <source>
        <dbReference type="Pfam" id="PF18922"/>
    </source>
</evidence>
<dbReference type="Pfam" id="PF18922">
    <property type="entry name" value="DUF5672"/>
    <property type="match status" value="1"/>
</dbReference>
<organism evidence="2 3">
    <name type="scientific">Paraburkholderia xenovorans (strain LB400)</name>
    <dbReference type="NCBI Taxonomy" id="266265"/>
    <lineage>
        <taxon>Bacteria</taxon>
        <taxon>Pseudomonadati</taxon>
        <taxon>Pseudomonadota</taxon>
        <taxon>Betaproteobacteria</taxon>
        <taxon>Burkholderiales</taxon>
        <taxon>Burkholderiaceae</taxon>
        <taxon>Paraburkholderia</taxon>
    </lineage>
</organism>
<dbReference type="EMBL" id="CP000271">
    <property type="protein sequence ID" value="ABE34376.1"/>
    <property type="molecule type" value="Genomic_DNA"/>
</dbReference>
<accession>Q13NG3</accession>
<keyword evidence="3" id="KW-1185">Reference proteome</keyword>
<dbReference type="KEGG" id="bxb:DR64_6891"/>